<gene>
    <name evidence="3" type="ORF">G7Y82_08650</name>
</gene>
<dbReference type="InterPro" id="IPR023210">
    <property type="entry name" value="NADP_OxRdtase_dom"/>
</dbReference>
<dbReference type="InterPro" id="IPR036812">
    <property type="entry name" value="NAD(P)_OxRdtase_dom_sf"/>
</dbReference>
<evidence type="ECO:0000259" key="2">
    <source>
        <dbReference type="Pfam" id="PF00248"/>
    </source>
</evidence>
<dbReference type="Proteomes" id="UP000653472">
    <property type="component" value="Unassembled WGS sequence"/>
</dbReference>
<dbReference type="AlphaFoldDB" id="A0A970B4J2"/>
<dbReference type="Pfam" id="PF00248">
    <property type="entry name" value="Aldo_ket_red"/>
    <property type="match status" value="1"/>
</dbReference>
<dbReference type="InterPro" id="IPR050791">
    <property type="entry name" value="Aldo-Keto_reductase"/>
</dbReference>
<dbReference type="EMBL" id="JAAVXB010000004">
    <property type="protein sequence ID" value="NKF22387.1"/>
    <property type="molecule type" value="Genomic_DNA"/>
</dbReference>
<keyword evidence="1" id="KW-0560">Oxidoreductase</keyword>
<dbReference type="CDD" id="cd19076">
    <property type="entry name" value="AKR_AKR13A_13D"/>
    <property type="match status" value="1"/>
</dbReference>
<dbReference type="SUPFAM" id="SSF51430">
    <property type="entry name" value="NAD(P)-linked oxidoreductase"/>
    <property type="match status" value="1"/>
</dbReference>
<evidence type="ECO:0000313" key="3">
    <source>
        <dbReference type="EMBL" id="NKF22387.1"/>
    </source>
</evidence>
<reference evidence="3" key="1">
    <citation type="submission" date="2020-03" db="EMBL/GenBank/DDBJ databases">
        <title>Solimonas marina sp. nov., isolated from deep seawater of the Pacific Ocean.</title>
        <authorList>
            <person name="Liu X."/>
            <person name="Lai Q."/>
            <person name="Sun F."/>
            <person name="Gai Y."/>
            <person name="Li G."/>
            <person name="Shao Z."/>
        </authorList>
    </citation>
    <scope>NUCLEOTIDE SEQUENCE</scope>
    <source>
        <strain evidence="3">C16B3</strain>
    </source>
</reference>
<name>A0A970B4J2_9GAMM</name>
<dbReference type="PANTHER" id="PTHR43625">
    <property type="entry name" value="AFLATOXIN B1 ALDEHYDE REDUCTASE"/>
    <property type="match status" value="1"/>
</dbReference>
<evidence type="ECO:0000313" key="4">
    <source>
        <dbReference type="Proteomes" id="UP000653472"/>
    </source>
</evidence>
<dbReference type="GO" id="GO:0005737">
    <property type="term" value="C:cytoplasm"/>
    <property type="evidence" value="ECO:0007669"/>
    <property type="project" value="TreeGrafter"/>
</dbReference>
<proteinExistence type="predicted"/>
<evidence type="ECO:0000256" key="1">
    <source>
        <dbReference type="ARBA" id="ARBA00023002"/>
    </source>
</evidence>
<dbReference type="GO" id="GO:0016491">
    <property type="term" value="F:oxidoreductase activity"/>
    <property type="evidence" value="ECO:0007669"/>
    <property type="project" value="UniProtKB-KW"/>
</dbReference>
<feature type="domain" description="NADP-dependent oxidoreductase" evidence="2">
    <location>
        <begin position="16"/>
        <end position="307"/>
    </location>
</feature>
<dbReference type="PANTHER" id="PTHR43625:SF40">
    <property type="entry name" value="ALDO-KETO REDUCTASE YAKC [NADP(+)]"/>
    <property type="match status" value="1"/>
</dbReference>
<accession>A0A970B4J2</accession>
<keyword evidence="4" id="KW-1185">Reference proteome</keyword>
<dbReference type="Gene3D" id="3.20.20.100">
    <property type="entry name" value="NADP-dependent oxidoreductase domain"/>
    <property type="match status" value="1"/>
</dbReference>
<comment type="caution">
    <text evidence="3">The sequence shown here is derived from an EMBL/GenBank/DDBJ whole genome shotgun (WGS) entry which is preliminary data.</text>
</comment>
<protein>
    <submittedName>
        <fullName evidence="3">Aldo/keto reductase</fullName>
    </submittedName>
</protein>
<sequence>MSQRQLGRQGPRVSAVGLGCMGMSEFYGATNEANSLAVIHHALDRGINFLDTADLYGSGANERLLAQVLQTRRDEVVLATKFGIPRGPNGEKLGVDGRPEYVRAACEASLHRLGVETIDLYYQYRVDPKVPIEDTVGAMADLVRAGKIRHLGLSETSAATLRRAAAVHPIAALQSEYSLTSRDIEDEVLPACRELGVALVACSPLGRGFLSGSIQTQADLADNDVRRLLPRFSDSNLTTNLQLVIAITELAAARGVLPAQLALAWLLDQGDDIVPIPGTRRAVRIDQNVAASALALSDHERHALRAIFAASRVAGQRYNDAGMALVNA</sequence>
<organism evidence="3 4">
    <name type="scientific">Solimonas marina</name>
    <dbReference type="NCBI Taxonomy" id="2714601"/>
    <lineage>
        <taxon>Bacteria</taxon>
        <taxon>Pseudomonadati</taxon>
        <taxon>Pseudomonadota</taxon>
        <taxon>Gammaproteobacteria</taxon>
        <taxon>Nevskiales</taxon>
        <taxon>Nevskiaceae</taxon>
        <taxon>Solimonas</taxon>
    </lineage>
</organism>
<dbReference type="RefSeq" id="WP_168147954.1">
    <property type="nucleotide sequence ID" value="NZ_JAAVXB010000004.1"/>
</dbReference>